<dbReference type="SUPFAM" id="SSF46689">
    <property type="entry name" value="Homeodomain-like"/>
    <property type="match status" value="2"/>
</dbReference>
<dbReference type="InterPro" id="IPR009057">
    <property type="entry name" value="Homeodomain-like_sf"/>
</dbReference>
<dbReference type="InterPro" id="IPR003313">
    <property type="entry name" value="AraC-bd"/>
</dbReference>
<dbReference type="Pfam" id="PF12833">
    <property type="entry name" value="HTH_18"/>
    <property type="match status" value="1"/>
</dbReference>
<dbReference type="KEGG" id="cle:Clole_0605"/>
<dbReference type="EMBL" id="CP002582">
    <property type="protein sequence ID" value="ADZ82339.1"/>
    <property type="molecule type" value="Genomic_DNA"/>
</dbReference>
<dbReference type="InterPro" id="IPR014710">
    <property type="entry name" value="RmlC-like_jellyroll"/>
</dbReference>
<proteinExistence type="predicted"/>
<protein>
    <submittedName>
        <fullName evidence="5">Transcriptional regulator, AraC family</fullName>
    </submittedName>
</protein>
<dbReference type="AlphaFoldDB" id="F2JMZ7"/>
<dbReference type="PROSITE" id="PS00041">
    <property type="entry name" value="HTH_ARAC_FAMILY_1"/>
    <property type="match status" value="1"/>
</dbReference>
<name>F2JMZ7_CELLD</name>
<dbReference type="Proteomes" id="UP000008467">
    <property type="component" value="Chromosome"/>
</dbReference>
<feature type="domain" description="HTH araC/xylS-type" evidence="4">
    <location>
        <begin position="181"/>
        <end position="279"/>
    </location>
</feature>
<dbReference type="SMART" id="SM00342">
    <property type="entry name" value="HTH_ARAC"/>
    <property type="match status" value="1"/>
</dbReference>
<dbReference type="InterPro" id="IPR018062">
    <property type="entry name" value="HTH_AraC-typ_CS"/>
</dbReference>
<dbReference type="PANTHER" id="PTHR43280">
    <property type="entry name" value="ARAC-FAMILY TRANSCRIPTIONAL REGULATOR"/>
    <property type="match status" value="1"/>
</dbReference>
<keyword evidence="6" id="KW-1185">Reference proteome</keyword>
<dbReference type="GO" id="GO:0043565">
    <property type="term" value="F:sequence-specific DNA binding"/>
    <property type="evidence" value="ECO:0007669"/>
    <property type="project" value="InterPro"/>
</dbReference>
<evidence type="ECO:0000313" key="5">
    <source>
        <dbReference type="EMBL" id="ADZ82339.1"/>
    </source>
</evidence>
<keyword evidence="2" id="KW-0238">DNA-binding</keyword>
<gene>
    <name evidence="5" type="ordered locus">Clole_0605</name>
</gene>
<dbReference type="HOGENOM" id="CLU_000445_88_3_9"/>
<dbReference type="STRING" id="642492.Clole_0605"/>
<dbReference type="SUPFAM" id="SSF51215">
    <property type="entry name" value="Regulatory protein AraC"/>
    <property type="match status" value="1"/>
</dbReference>
<dbReference type="PROSITE" id="PS01124">
    <property type="entry name" value="HTH_ARAC_FAMILY_2"/>
    <property type="match status" value="1"/>
</dbReference>
<keyword evidence="1" id="KW-0805">Transcription regulation</keyword>
<reference evidence="5 6" key="1">
    <citation type="journal article" date="2011" name="J. Bacteriol.">
        <title>Complete genome sequence of the cellulose-degrading bacterium Cellulosilyticum lentocellum.</title>
        <authorList>
            <consortium name="US DOE Joint Genome Institute"/>
            <person name="Miller D.A."/>
            <person name="Suen G."/>
            <person name="Bruce D."/>
            <person name="Copeland A."/>
            <person name="Cheng J.F."/>
            <person name="Detter C."/>
            <person name="Goodwin L.A."/>
            <person name="Han C.S."/>
            <person name="Hauser L.J."/>
            <person name="Land M.L."/>
            <person name="Lapidus A."/>
            <person name="Lucas S."/>
            <person name="Meincke L."/>
            <person name="Pitluck S."/>
            <person name="Tapia R."/>
            <person name="Teshima H."/>
            <person name="Woyke T."/>
            <person name="Fox B.G."/>
            <person name="Angert E.R."/>
            <person name="Currie C.R."/>
        </authorList>
    </citation>
    <scope>NUCLEOTIDE SEQUENCE [LARGE SCALE GENOMIC DNA]</scope>
    <source>
        <strain evidence="6">ATCC 49066 / DSM 5427 / NCIMB 11756 / RHM5</strain>
    </source>
</reference>
<dbReference type="Gene3D" id="2.60.120.10">
    <property type="entry name" value="Jelly Rolls"/>
    <property type="match status" value="1"/>
</dbReference>
<evidence type="ECO:0000259" key="4">
    <source>
        <dbReference type="PROSITE" id="PS01124"/>
    </source>
</evidence>
<evidence type="ECO:0000256" key="2">
    <source>
        <dbReference type="ARBA" id="ARBA00023125"/>
    </source>
</evidence>
<organism evidence="5 6">
    <name type="scientific">Cellulosilyticum lentocellum (strain ATCC 49066 / DSM 5427 / NCIMB 11756 / RHM5)</name>
    <name type="common">Clostridium lentocellum</name>
    <dbReference type="NCBI Taxonomy" id="642492"/>
    <lineage>
        <taxon>Bacteria</taxon>
        <taxon>Bacillati</taxon>
        <taxon>Bacillota</taxon>
        <taxon>Clostridia</taxon>
        <taxon>Lachnospirales</taxon>
        <taxon>Cellulosilyticaceae</taxon>
        <taxon>Cellulosilyticum</taxon>
    </lineage>
</organism>
<dbReference type="InterPro" id="IPR037923">
    <property type="entry name" value="HTH-like"/>
</dbReference>
<dbReference type="RefSeq" id="WP_013655640.1">
    <property type="nucleotide sequence ID" value="NC_015275.1"/>
</dbReference>
<dbReference type="eggNOG" id="COG2169">
    <property type="taxonomic scope" value="Bacteria"/>
</dbReference>
<dbReference type="GO" id="GO:0003700">
    <property type="term" value="F:DNA-binding transcription factor activity"/>
    <property type="evidence" value="ECO:0007669"/>
    <property type="project" value="InterPro"/>
</dbReference>
<sequence>MSDKQDPIKQSGYIIEYVKRETALNMPSNHYHSYYEIYYQLSGERYYFIKDRSYYLKKGDIALINSYELHKTLQAGGNTHERILIYFDPSYLKAFKEAVDDFDLFQCFEKTTPVFNLGPKEQLFIEKLLYCMLEEDTKRSEGYTSCIKVYLLELLIFLGRFSPEIKNSYLEFPSSLHKKISEITSYINIHYKEDLSLDKVANLFYMNSYYLSRTFNEVTGFHFTQYVNTVRIRASEELLQKTNLSILEIAIAVGYSNSTHFGRVFKQLLGVSPLQYRKINKF</sequence>
<keyword evidence="3" id="KW-0804">Transcription</keyword>
<dbReference type="InterPro" id="IPR020449">
    <property type="entry name" value="Tscrpt_reg_AraC-type_HTH"/>
</dbReference>
<dbReference type="Pfam" id="PF02311">
    <property type="entry name" value="AraC_binding"/>
    <property type="match status" value="1"/>
</dbReference>
<evidence type="ECO:0000256" key="3">
    <source>
        <dbReference type="ARBA" id="ARBA00023163"/>
    </source>
</evidence>
<dbReference type="PANTHER" id="PTHR43280:SF28">
    <property type="entry name" value="HTH-TYPE TRANSCRIPTIONAL ACTIVATOR RHAS"/>
    <property type="match status" value="1"/>
</dbReference>
<dbReference type="Gene3D" id="1.10.10.60">
    <property type="entry name" value="Homeodomain-like"/>
    <property type="match status" value="2"/>
</dbReference>
<dbReference type="InterPro" id="IPR018060">
    <property type="entry name" value="HTH_AraC"/>
</dbReference>
<accession>F2JMZ7</accession>
<dbReference type="PRINTS" id="PR00032">
    <property type="entry name" value="HTHARAC"/>
</dbReference>
<evidence type="ECO:0000313" key="6">
    <source>
        <dbReference type="Proteomes" id="UP000008467"/>
    </source>
</evidence>
<evidence type="ECO:0000256" key="1">
    <source>
        <dbReference type="ARBA" id="ARBA00023015"/>
    </source>
</evidence>